<dbReference type="Proteomes" id="UP000515908">
    <property type="component" value="Chromosome 16"/>
</dbReference>
<accession>A0A7G2CMU0</accession>
<keyword evidence="2" id="KW-1185">Reference proteome</keyword>
<organism evidence="1 2">
    <name type="scientific">Angomonas deanei</name>
    <dbReference type="NCBI Taxonomy" id="59799"/>
    <lineage>
        <taxon>Eukaryota</taxon>
        <taxon>Discoba</taxon>
        <taxon>Euglenozoa</taxon>
        <taxon>Kinetoplastea</taxon>
        <taxon>Metakinetoplastina</taxon>
        <taxon>Trypanosomatida</taxon>
        <taxon>Trypanosomatidae</taxon>
        <taxon>Strigomonadinae</taxon>
        <taxon>Angomonas</taxon>
    </lineage>
</organism>
<evidence type="ECO:0000313" key="1">
    <source>
        <dbReference type="EMBL" id="CAD2220231.1"/>
    </source>
</evidence>
<dbReference type="VEuPathDB" id="TriTrypDB:ADEAN_000774600"/>
<protein>
    <submittedName>
        <fullName evidence="1">Uncharacterized protein</fullName>
    </submittedName>
</protein>
<gene>
    <name evidence="1" type="ORF">ADEAN_000774600</name>
</gene>
<dbReference type="AlphaFoldDB" id="A0A7G2CMU0"/>
<proteinExistence type="predicted"/>
<dbReference type="PANTHER" id="PTHR20916:SF18">
    <property type="entry name" value="IPT_TIG DOMAIN-CONTAINING PROTEIN"/>
    <property type="match status" value="1"/>
</dbReference>
<reference evidence="1 2" key="1">
    <citation type="submission" date="2020-08" db="EMBL/GenBank/DDBJ databases">
        <authorList>
            <person name="Newling K."/>
            <person name="Davey J."/>
            <person name="Forrester S."/>
        </authorList>
    </citation>
    <scope>NUCLEOTIDE SEQUENCE [LARGE SCALE GENOMIC DNA]</scope>
    <source>
        <strain evidence="2">Crithidia deanei Carvalho (ATCC PRA-265)</strain>
    </source>
</reference>
<dbReference type="PANTHER" id="PTHR20916">
    <property type="entry name" value="CYSTEINE AND GLYCINE-RICH PROTEIN 2 BINDING PROTEIN"/>
    <property type="match status" value="1"/>
</dbReference>
<sequence length="577" mass="67913">MLNPLISIFLSHHYFLSLFLDPKKKEGKKMSFVEELFESLQNNNNKMMLQNSNPNQFHSIKLIKTNLFRKEEISSHHQYNNHNNTSLVHLLRKYLFFNNNNTNNTHYDYDPFNSFHRLTITFSSVEELTKREENIFSLFSRLHHDPKYKQKSYFFDGLSHLLPLTPIPHNAELLFPLPYAQEQFNHDSVLFLSLYYPDEAKTLQQMSEGLIQYISILKTVAPPDQKEFDCPCGCVVNHTITNDVFYDYHVHYYRYHQTQHVSMNVNGICQLPLLALQLLANYILLTSQRKYREHLENLKKRKGSSNPSPTVFYTAFNHYFTKTQKDFILVAILLLAWKLLDVDACALIFFKKKHNPQNNNNNVIVVKKEMNQFERFREIYFDRSKNYDLLTSMETEVITTLDGKLLLCPLFAKISIELLQSLYEQKNFNYNNNESKEVFQQHLTTLVQNCTLLLLFPTQLLDDCLNNNNHHNNNNDQYKIGEERIPEEAYALLGEYYFSICYNPLLPAALLLLSCPTISQDDLFPLLGIQGAHQPQEKEPVRSVMELLRETLMMVQRWRGIMEGNTVVQTERERTPF</sequence>
<name>A0A7G2CMU0_9TRYP</name>
<dbReference type="EMBL" id="LR877160">
    <property type="protein sequence ID" value="CAD2220231.1"/>
    <property type="molecule type" value="Genomic_DNA"/>
</dbReference>
<evidence type="ECO:0000313" key="2">
    <source>
        <dbReference type="Proteomes" id="UP000515908"/>
    </source>
</evidence>